<organism evidence="2 3">
    <name type="scientific">Suillus placidus</name>
    <dbReference type="NCBI Taxonomy" id="48579"/>
    <lineage>
        <taxon>Eukaryota</taxon>
        <taxon>Fungi</taxon>
        <taxon>Dikarya</taxon>
        <taxon>Basidiomycota</taxon>
        <taxon>Agaricomycotina</taxon>
        <taxon>Agaricomycetes</taxon>
        <taxon>Agaricomycetidae</taxon>
        <taxon>Boletales</taxon>
        <taxon>Suillineae</taxon>
        <taxon>Suillaceae</taxon>
        <taxon>Suillus</taxon>
    </lineage>
</organism>
<feature type="compositionally biased region" description="Acidic residues" evidence="1">
    <location>
        <begin position="117"/>
        <end position="129"/>
    </location>
</feature>
<dbReference type="Proteomes" id="UP000714275">
    <property type="component" value="Unassembled WGS sequence"/>
</dbReference>
<comment type="caution">
    <text evidence="2">The sequence shown here is derived from an EMBL/GenBank/DDBJ whole genome shotgun (WGS) entry which is preliminary data.</text>
</comment>
<feature type="region of interest" description="Disordered" evidence="1">
    <location>
        <begin position="181"/>
        <end position="200"/>
    </location>
</feature>
<evidence type="ECO:0000256" key="1">
    <source>
        <dbReference type="SAM" id="MobiDB-lite"/>
    </source>
</evidence>
<dbReference type="AlphaFoldDB" id="A0A9P6ZI28"/>
<reference evidence="2" key="1">
    <citation type="journal article" date="2020" name="New Phytol.">
        <title>Comparative genomics reveals dynamic genome evolution in host specialist ectomycorrhizal fungi.</title>
        <authorList>
            <person name="Lofgren L.A."/>
            <person name="Nguyen N.H."/>
            <person name="Vilgalys R."/>
            <person name="Ruytinx J."/>
            <person name="Liao H.L."/>
            <person name="Branco S."/>
            <person name="Kuo A."/>
            <person name="LaButti K."/>
            <person name="Lipzen A."/>
            <person name="Andreopoulos W."/>
            <person name="Pangilinan J."/>
            <person name="Riley R."/>
            <person name="Hundley H."/>
            <person name="Na H."/>
            <person name="Barry K."/>
            <person name="Grigoriev I.V."/>
            <person name="Stajich J.E."/>
            <person name="Kennedy P.G."/>
        </authorList>
    </citation>
    <scope>NUCLEOTIDE SEQUENCE</scope>
    <source>
        <strain evidence="2">DOB743</strain>
    </source>
</reference>
<feature type="compositionally biased region" description="Basic and acidic residues" evidence="1">
    <location>
        <begin position="130"/>
        <end position="143"/>
    </location>
</feature>
<proteinExistence type="predicted"/>
<dbReference type="EMBL" id="JABBWD010000102">
    <property type="protein sequence ID" value="KAG1765868.1"/>
    <property type="molecule type" value="Genomic_DNA"/>
</dbReference>
<sequence length="200" mass="21807">MARVSNVQCHVGIRAVSHSPQLHLQAACLIDDDGSDRVDGEINEDGVGVEEDGVGVEEDGVGVEEDGVGVEEDGVGVEEDDISIGEDDINIEEDDIGIEEDNIGIEEDNIGIEEDNIGIEENGDNGMESDDYRNEDITDHNDWAKSGNHQVRRSATWVPDPGADEDLDNTAVARIDHNQQNCVQHRQQAEKRGQSYQECG</sequence>
<evidence type="ECO:0000313" key="3">
    <source>
        <dbReference type="Proteomes" id="UP000714275"/>
    </source>
</evidence>
<accession>A0A9P6ZI28</accession>
<gene>
    <name evidence="2" type="ORF">EV702DRAFT_1204395</name>
</gene>
<keyword evidence="3" id="KW-1185">Reference proteome</keyword>
<feature type="region of interest" description="Disordered" evidence="1">
    <location>
        <begin position="117"/>
        <end position="167"/>
    </location>
</feature>
<evidence type="ECO:0000313" key="2">
    <source>
        <dbReference type="EMBL" id="KAG1765868.1"/>
    </source>
</evidence>
<name>A0A9P6ZI28_9AGAM</name>
<feature type="region of interest" description="Disordered" evidence="1">
    <location>
        <begin position="45"/>
        <end position="78"/>
    </location>
</feature>
<protein>
    <submittedName>
        <fullName evidence="2">Uncharacterized protein</fullName>
    </submittedName>
</protein>